<dbReference type="InterPro" id="IPR015422">
    <property type="entry name" value="PyrdxlP-dep_Trfase_small"/>
</dbReference>
<dbReference type="NCBIfam" id="TIGR03538">
    <property type="entry name" value="DapC_gpp"/>
    <property type="match status" value="1"/>
</dbReference>
<dbReference type="Proteomes" id="UP000091926">
    <property type="component" value="Chromosome"/>
</dbReference>
<evidence type="ECO:0000256" key="1">
    <source>
        <dbReference type="ARBA" id="ARBA00001933"/>
    </source>
</evidence>
<dbReference type="SUPFAM" id="SSF53383">
    <property type="entry name" value="PLP-dependent transferases"/>
    <property type="match status" value="1"/>
</dbReference>
<dbReference type="Pfam" id="PF00155">
    <property type="entry name" value="Aminotran_1_2"/>
    <property type="match status" value="1"/>
</dbReference>
<dbReference type="GO" id="GO:0009089">
    <property type="term" value="P:lysine biosynthetic process via diaminopimelate"/>
    <property type="evidence" value="ECO:0007669"/>
    <property type="project" value="InterPro"/>
</dbReference>
<dbReference type="KEGG" id="bfz:BAU07_10060"/>
<evidence type="ECO:0000259" key="4">
    <source>
        <dbReference type="Pfam" id="PF00155"/>
    </source>
</evidence>
<dbReference type="Gene3D" id="3.90.1150.10">
    <property type="entry name" value="Aspartate Aminotransferase, domain 1"/>
    <property type="match status" value="1"/>
</dbReference>
<gene>
    <name evidence="5" type="ORF">BAU07_10060</name>
</gene>
<dbReference type="AlphaFoldDB" id="A0A193GD60"/>
<dbReference type="InterPro" id="IPR004839">
    <property type="entry name" value="Aminotransferase_I/II_large"/>
</dbReference>
<dbReference type="GO" id="GO:0030170">
    <property type="term" value="F:pyridoxal phosphate binding"/>
    <property type="evidence" value="ECO:0007669"/>
    <property type="project" value="InterPro"/>
</dbReference>
<dbReference type="RefSeq" id="WP_066656893.1">
    <property type="nucleotide sequence ID" value="NZ_CBCSCL010000005.1"/>
</dbReference>
<dbReference type="Gene3D" id="3.40.640.10">
    <property type="entry name" value="Type I PLP-dependent aspartate aminotransferase-like (Major domain)"/>
    <property type="match status" value="1"/>
</dbReference>
<protein>
    <submittedName>
        <fullName evidence="5">Succinyldiaminopimelate transaminase</fullName>
    </submittedName>
</protein>
<dbReference type="GO" id="GO:0009016">
    <property type="term" value="F:succinyldiaminopimelate transaminase activity"/>
    <property type="evidence" value="ECO:0007669"/>
    <property type="project" value="InterPro"/>
</dbReference>
<keyword evidence="3" id="KW-0808">Transferase</keyword>
<dbReference type="InterPro" id="IPR015421">
    <property type="entry name" value="PyrdxlP-dep_Trfase_major"/>
</dbReference>
<feature type="domain" description="Aminotransferase class I/classII large" evidence="4">
    <location>
        <begin position="33"/>
        <end position="375"/>
    </location>
</feature>
<dbReference type="InterPro" id="IPR019878">
    <property type="entry name" value="DapC_beta/gammaproteobac"/>
</dbReference>
<evidence type="ECO:0000256" key="2">
    <source>
        <dbReference type="ARBA" id="ARBA00022576"/>
    </source>
</evidence>
<reference evidence="5 6" key="1">
    <citation type="submission" date="2016-06" db="EMBL/GenBank/DDBJ databases">
        <title>Complete genome sequences of Bordetella bronchialis and Bordetella flabilis.</title>
        <authorList>
            <person name="LiPuma J.J."/>
            <person name="Spilker T."/>
        </authorList>
    </citation>
    <scope>NUCLEOTIDE SEQUENCE [LARGE SCALE GENOMIC DNA]</scope>
    <source>
        <strain evidence="5 6">AU10664</strain>
    </source>
</reference>
<sequence length="399" mass="43650">MNPRLDALHPYPFEKLRQLIADAGTPPSGLAPINLSIGEPKHDTPARIAQAMIQALPGGLASYPTTKGEPRLREVIAQWLGKRYGIPAPDPDTQVLPVLGSREALFSFTQTVLDPAGGDVVICPNPFYQIYEGATLLAGGQPYFVNADPTRGFGTDWSQVSQDVWRKTRMVFVCSPGNPAGNVMSLDDWREILELSDRYGFIIASDECYSEIYLNESQPPLGALQAARALGRDDYRNLVVFSSLSKRSNVPGMRSGFVAGDAALMARFLLYRTYHGSAMSPVVTAASIAAWTDETHVRDNRRLYREKFEAVVPILQRGLDITRPAASFYLWVPTPTSDTDFARDLYAHAGVTVLPGSFLARDAHGSNPGRNRVRLALVAPLGQCVDAAERIADFVKLSV</sequence>
<dbReference type="STRING" id="463014.BAU07_10060"/>
<dbReference type="OrthoDB" id="9813612at2"/>
<dbReference type="PANTHER" id="PTHR42832">
    <property type="entry name" value="AMINO ACID AMINOTRANSFERASE"/>
    <property type="match status" value="1"/>
</dbReference>
<proteinExistence type="predicted"/>
<evidence type="ECO:0000313" key="5">
    <source>
        <dbReference type="EMBL" id="ANN77396.1"/>
    </source>
</evidence>
<dbReference type="InterPro" id="IPR015424">
    <property type="entry name" value="PyrdxlP-dep_Trfase"/>
</dbReference>
<keyword evidence="6" id="KW-1185">Reference proteome</keyword>
<organism evidence="5 6">
    <name type="scientific">Bordetella flabilis</name>
    <dbReference type="NCBI Taxonomy" id="463014"/>
    <lineage>
        <taxon>Bacteria</taxon>
        <taxon>Pseudomonadati</taxon>
        <taxon>Pseudomonadota</taxon>
        <taxon>Betaproteobacteria</taxon>
        <taxon>Burkholderiales</taxon>
        <taxon>Alcaligenaceae</taxon>
        <taxon>Bordetella</taxon>
    </lineage>
</organism>
<accession>A0A193GD60</accession>
<dbReference type="CDD" id="cd00609">
    <property type="entry name" value="AAT_like"/>
    <property type="match status" value="1"/>
</dbReference>
<keyword evidence="2" id="KW-0032">Aminotransferase</keyword>
<evidence type="ECO:0000256" key="3">
    <source>
        <dbReference type="ARBA" id="ARBA00022679"/>
    </source>
</evidence>
<evidence type="ECO:0000313" key="6">
    <source>
        <dbReference type="Proteomes" id="UP000091926"/>
    </source>
</evidence>
<dbReference type="PANTHER" id="PTHR42832:SF3">
    <property type="entry name" value="L-GLUTAMINE--4-(METHYLSULFANYL)-2-OXOBUTANOATE AMINOTRANSFERASE"/>
    <property type="match status" value="1"/>
</dbReference>
<comment type="cofactor">
    <cofactor evidence="1">
        <name>pyridoxal 5'-phosphate</name>
        <dbReference type="ChEBI" id="CHEBI:597326"/>
    </cofactor>
</comment>
<name>A0A193GD60_9BORD</name>
<dbReference type="InterPro" id="IPR050881">
    <property type="entry name" value="LL-DAP_aminotransferase"/>
</dbReference>
<dbReference type="EMBL" id="CP016172">
    <property type="protein sequence ID" value="ANN77396.1"/>
    <property type="molecule type" value="Genomic_DNA"/>
</dbReference>